<sequence length="62" mass="7187">MFLYSSGGIHLCLPAINIPFFSSLVNLGSFPDVSSQFYWPFPFNFHSLHMEHMECCVLNRIF</sequence>
<organism evidence="1">
    <name type="scientific">Anguilla anguilla</name>
    <name type="common">European freshwater eel</name>
    <name type="synonym">Muraena anguilla</name>
    <dbReference type="NCBI Taxonomy" id="7936"/>
    <lineage>
        <taxon>Eukaryota</taxon>
        <taxon>Metazoa</taxon>
        <taxon>Chordata</taxon>
        <taxon>Craniata</taxon>
        <taxon>Vertebrata</taxon>
        <taxon>Euteleostomi</taxon>
        <taxon>Actinopterygii</taxon>
        <taxon>Neopterygii</taxon>
        <taxon>Teleostei</taxon>
        <taxon>Anguilliformes</taxon>
        <taxon>Anguillidae</taxon>
        <taxon>Anguilla</taxon>
    </lineage>
</organism>
<proteinExistence type="predicted"/>
<reference evidence="1" key="2">
    <citation type="journal article" date="2015" name="Fish Shellfish Immunol.">
        <title>Early steps in the European eel (Anguilla anguilla)-Vibrio vulnificus interaction in the gills: Role of the RtxA13 toxin.</title>
        <authorList>
            <person name="Callol A."/>
            <person name="Pajuelo D."/>
            <person name="Ebbesson L."/>
            <person name="Teles M."/>
            <person name="MacKenzie S."/>
            <person name="Amaro C."/>
        </authorList>
    </citation>
    <scope>NUCLEOTIDE SEQUENCE</scope>
</reference>
<dbReference type="EMBL" id="GBXM01093380">
    <property type="protein sequence ID" value="JAH15197.1"/>
    <property type="molecule type" value="Transcribed_RNA"/>
</dbReference>
<protein>
    <submittedName>
        <fullName evidence="1">Uncharacterized protein</fullName>
    </submittedName>
</protein>
<dbReference type="AlphaFoldDB" id="A0A0E9QFA1"/>
<name>A0A0E9QFA1_ANGAN</name>
<evidence type="ECO:0000313" key="1">
    <source>
        <dbReference type="EMBL" id="JAH15197.1"/>
    </source>
</evidence>
<reference evidence="1" key="1">
    <citation type="submission" date="2014-11" db="EMBL/GenBank/DDBJ databases">
        <authorList>
            <person name="Amaro Gonzalez C."/>
        </authorList>
    </citation>
    <scope>NUCLEOTIDE SEQUENCE</scope>
</reference>
<accession>A0A0E9QFA1</accession>